<reference evidence="1 2" key="1">
    <citation type="journal article" date="2018" name="Mol. Plant">
        <title>The genome of Artemisia annua provides insight into the evolution of Asteraceae family and artemisinin biosynthesis.</title>
        <authorList>
            <person name="Shen Q."/>
            <person name="Zhang L."/>
            <person name="Liao Z."/>
            <person name="Wang S."/>
            <person name="Yan T."/>
            <person name="Shi P."/>
            <person name="Liu M."/>
            <person name="Fu X."/>
            <person name="Pan Q."/>
            <person name="Wang Y."/>
            <person name="Lv Z."/>
            <person name="Lu X."/>
            <person name="Zhang F."/>
            <person name="Jiang W."/>
            <person name="Ma Y."/>
            <person name="Chen M."/>
            <person name="Hao X."/>
            <person name="Li L."/>
            <person name="Tang Y."/>
            <person name="Lv G."/>
            <person name="Zhou Y."/>
            <person name="Sun X."/>
            <person name="Brodelius P.E."/>
            <person name="Rose J.K.C."/>
            <person name="Tang K."/>
        </authorList>
    </citation>
    <scope>NUCLEOTIDE SEQUENCE [LARGE SCALE GENOMIC DNA]</scope>
    <source>
        <strain evidence="2">cv. Huhao1</strain>
        <tissue evidence="1">Leaf</tissue>
    </source>
</reference>
<sequence>MSKLDRFLISENVLDSYPNIKVMALEKLWSDHNPILYVQKNDYGPIPFRFFLSWLQRPELDDLVKNTWFGLSQQNIDPEIPFHIKFKEMKKKIKTRNKEMKIQNFSTGLSSIEGFRRVNGLGIGIDRSWEVLLKIRGNGL</sequence>
<dbReference type="PANTHER" id="PTHR33710:SF64">
    <property type="entry name" value="ENDONUCLEASE_EXONUCLEASE_PHOSPHATASE DOMAIN-CONTAINING PROTEIN"/>
    <property type="match status" value="1"/>
</dbReference>
<keyword evidence="1" id="KW-0808">Transferase</keyword>
<organism evidence="1 2">
    <name type="scientific">Artemisia annua</name>
    <name type="common">Sweet wormwood</name>
    <dbReference type="NCBI Taxonomy" id="35608"/>
    <lineage>
        <taxon>Eukaryota</taxon>
        <taxon>Viridiplantae</taxon>
        <taxon>Streptophyta</taxon>
        <taxon>Embryophyta</taxon>
        <taxon>Tracheophyta</taxon>
        <taxon>Spermatophyta</taxon>
        <taxon>Magnoliopsida</taxon>
        <taxon>eudicotyledons</taxon>
        <taxon>Gunneridae</taxon>
        <taxon>Pentapetalae</taxon>
        <taxon>asterids</taxon>
        <taxon>campanulids</taxon>
        <taxon>Asterales</taxon>
        <taxon>Asteraceae</taxon>
        <taxon>Asteroideae</taxon>
        <taxon>Anthemideae</taxon>
        <taxon>Artemisiinae</taxon>
        <taxon>Artemisia</taxon>
    </lineage>
</organism>
<dbReference type="OrthoDB" id="1435636at2759"/>
<comment type="caution">
    <text evidence="1">The sequence shown here is derived from an EMBL/GenBank/DDBJ whole genome shotgun (WGS) entry which is preliminary data.</text>
</comment>
<dbReference type="EMBL" id="PKPP01006108">
    <property type="protein sequence ID" value="PWA57637.1"/>
    <property type="molecule type" value="Genomic_DNA"/>
</dbReference>
<dbReference type="AlphaFoldDB" id="A0A2U1M8P7"/>
<proteinExistence type="predicted"/>
<protein>
    <submittedName>
        <fullName evidence="1">RNA-directed DNA polymerase, eukaryota</fullName>
    </submittedName>
</protein>
<dbReference type="Proteomes" id="UP000245207">
    <property type="component" value="Unassembled WGS sequence"/>
</dbReference>
<evidence type="ECO:0000313" key="2">
    <source>
        <dbReference type="Proteomes" id="UP000245207"/>
    </source>
</evidence>
<keyword evidence="1" id="KW-0695">RNA-directed DNA polymerase</keyword>
<name>A0A2U1M8P7_ARTAN</name>
<gene>
    <name evidence="1" type="ORF">CTI12_AA406980</name>
</gene>
<keyword evidence="1" id="KW-0548">Nucleotidyltransferase</keyword>
<evidence type="ECO:0000313" key="1">
    <source>
        <dbReference type="EMBL" id="PWA57637.1"/>
    </source>
</evidence>
<accession>A0A2U1M8P7</accession>
<dbReference type="PANTHER" id="PTHR33710">
    <property type="entry name" value="BNAC02G09200D PROTEIN"/>
    <property type="match status" value="1"/>
</dbReference>
<keyword evidence="2" id="KW-1185">Reference proteome</keyword>
<dbReference type="GO" id="GO:0003964">
    <property type="term" value="F:RNA-directed DNA polymerase activity"/>
    <property type="evidence" value="ECO:0007669"/>
    <property type="project" value="UniProtKB-KW"/>
</dbReference>